<reference evidence="8" key="2">
    <citation type="submission" date="2024-04" db="EMBL/GenBank/DDBJ databases">
        <authorList>
            <person name="Chen Y."/>
            <person name="Shah S."/>
            <person name="Dougan E. K."/>
            <person name="Thang M."/>
            <person name="Chan C."/>
        </authorList>
    </citation>
    <scope>NUCLEOTIDE SEQUENCE [LARGE SCALE GENOMIC DNA]</scope>
</reference>
<dbReference type="EMBL" id="CAMXCT020000001">
    <property type="protein sequence ID" value="CAL1125173.1"/>
    <property type="molecule type" value="Genomic_DNA"/>
</dbReference>
<evidence type="ECO:0000256" key="4">
    <source>
        <dbReference type="ARBA" id="ARBA00023163"/>
    </source>
</evidence>
<protein>
    <submittedName>
        <fullName evidence="9">ECF RNA polymerase sigma factor SigM (ECF sigma factor SigM)</fullName>
    </submittedName>
</protein>
<dbReference type="SUPFAM" id="SSF88946">
    <property type="entry name" value="Sigma2 domain of RNA polymerase sigma factors"/>
    <property type="match status" value="1"/>
</dbReference>
<keyword evidence="4" id="KW-0804">Transcription</keyword>
<dbReference type="PANTHER" id="PTHR43133:SF25">
    <property type="entry name" value="RNA POLYMERASE SIGMA FACTOR RFAY-RELATED"/>
    <property type="match status" value="1"/>
</dbReference>
<comment type="caution">
    <text evidence="7">The sequence shown here is derived from an EMBL/GenBank/DDBJ whole genome shotgun (WGS) entry which is preliminary data.</text>
</comment>
<dbReference type="InterPro" id="IPR007627">
    <property type="entry name" value="RNA_pol_sigma70_r2"/>
</dbReference>
<dbReference type="InterPro" id="IPR036388">
    <property type="entry name" value="WH-like_DNA-bd_sf"/>
</dbReference>
<dbReference type="OrthoDB" id="5376590at2759"/>
<dbReference type="InterPro" id="IPR013324">
    <property type="entry name" value="RNA_pol_sigma_r3/r4-like"/>
</dbReference>
<dbReference type="EMBL" id="CAMXCT030000001">
    <property type="protein sequence ID" value="CAL4759110.1"/>
    <property type="molecule type" value="Genomic_DNA"/>
</dbReference>
<evidence type="ECO:0000256" key="1">
    <source>
        <dbReference type="ARBA" id="ARBA00010641"/>
    </source>
</evidence>
<proteinExistence type="inferred from homology"/>
<dbReference type="Gene3D" id="1.10.10.10">
    <property type="entry name" value="Winged helix-like DNA-binding domain superfamily/Winged helix DNA-binding domain"/>
    <property type="match status" value="1"/>
</dbReference>
<evidence type="ECO:0000313" key="8">
    <source>
        <dbReference type="EMBL" id="CAL1125173.1"/>
    </source>
</evidence>
<evidence type="ECO:0000313" key="7">
    <source>
        <dbReference type="EMBL" id="CAI3971798.1"/>
    </source>
</evidence>
<dbReference type="PANTHER" id="PTHR43133">
    <property type="entry name" value="RNA POLYMERASE ECF-TYPE SIGMA FACTO"/>
    <property type="match status" value="1"/>
</dbReference>
<feature type="domain" description="RNA polymerase sigma-70 region 2" evidence="6">
    <location>
        <begin position="42"/>
        <end position="109"/>
    </location>
</feature>
<organism evidence="7">
    <name type="scientific">Cladocopium goreaui</name>
    <dbReference type="NCBI Taxonomy" id="2562237"/>
    <lineage>
        <taxon>Eukaryota</taxon>
        <taxon>Sar</taxon>
        <taxon>Alveolata</taxon>
        <taxon>Dinophyceae</taxon>
        <taxon>Suessiales</taxon>
        <taxon>Symbiodiniaceae</taxon>
        <taxon>Cladocopium</taxon>
    </lineage>
</organism>
<accession>A0A9P1BFY6</accession>
<dbReference type="NCBIfam" id="TIGR02937">
    <property type="entry name" value="sigma70-ECF"/>
    <property type="match status" value="1"/>
</dbReference>
<keyword evidence="5" id="KW-0472">Membrane</keyword>
<evidence type="ECO:0000256" key="2">
    <source>
        <dbReference type="ARBA" id="ARBA00023015"/>
    </source>
</evidence>
<reference evidence="7" key="1">
    <citation type="submission" date="2022-10" db="EMBL/GenBank/DDBJ databases">
        <authorList>
            <person name="Chen Y."/>
            <person name="Dougan E. K."/>
            <person name="Chan C."/>
            <person name="Rhodes N."/>
            <person name="Thang M."/>
        </authorList>
    </citation>
    <scope>NUCLEOTIDE SEQUENCE</scope>
</reference>
<evidence type="ECO:0000313" key="10">
    <source>
        <dbReference type="Proteomes" id="UP001152797"/>
    </source>
</evidence>
<evidence type="ECO:0000256" key="3">
    <source>
        <dbReference type="ARBA" id="ARBA00023082"/>
    </source>
</evidence>
<keyword evidence="2" id="KW-0805">Transcription regulation</keyword>
<dbReference type="Gene3D" id="1.10.1740.10">
    <property type="match status" value="1"/>
</dbReference>
<dbReference type="Proteomes" id="UP001152797">
    <property type="component" value="Unassembled WGS sequence"/>
</dbReference>
<dbReference type="GO" id="GO:0016987">
    <property type="term" value="F:sigma factor activity"/>
    <property type="evidence" value="ECO:0007669"/>
    <property type="project" value="UniProtKB-KW"/>
</dbReference>
<dbReference type="GO" id="GO:0006352">
    <property type="term" value="P:DNA-templated transcription initiation"/>
    <property type="evidence" value="ECO:0007669"/>
    <property type="project" value="InterPro"/>
</dbReference>
<dbReference type="InterPro" id="IPR014284">
    <property type="entry name" value="RNA_pol_sigma-70_dom"/>
</dbReference>
<comment type="similarity">
    <text evidence="1">Belongs to the sigma-70 factor family. ECF subfamily.</text>
</comment>
<dbReference type="SUPFAM" id="SSF88659">
    <property type="entry name" value="Sigma3 and sigma4 domains of RNA polymerase sigma factors"/>
    <property type="match status" value="1"/>
</dbReference>
<gene>
    <name evidence="7" type="ORF">C1SCF055_LOCUS388</name>
</gene>
<sequence length="520" mass="58841">MNSTTNAKTLANNVIPPLSEQSDEDLLLRYREKEDRRSFEELVHRYERELYSYLRRYLDDAAMAEDAFQQTFLQLHLKCDQFEEGRKVRPWLYTIATNQAIDAQRRNKRHRMVSLDRRTNDDDDVGALITLLQNDEAGPAADLEAAERRDWVRESVAALPDPLQSAVNLIYYQGLKYREAAEVLSLGNKPTDLESREAMRENLYGYLLNALEPHEHEQVETSLKTDERLRKEMELLQRGLLPLALDREHHEAPEGLAERACQCVADYSKSVRPRSMMHEPPAPRSRGWSMQDLFVSAGIVIAASLLFFPAVSHSRFQARIAGCQNNLRMIGNSLTHYSQQHGNYFPDVPQTGNLATAGVFAPKLLDCGFLDCPKWLVCPSSDLAENGELKVPSCDDLSNASPEELDQWRQRLSGSYGYSLGYEDEGQYRSPQNHHRKNYAVMSDTPDHHIEDFQSANHGGYGQNVWFEDGHVQFLKNGIAPGDDDNIFVNDNGQVGPGLHENDAVIGTSGCAPKLHAVSR</sequence>
<dbReference type="AlphaFoldDB" id="A0A9P1BFY6"/>
<keyword evidence="10" id="KW-1185">Reference proteome</keyword>
<keyword evidence="5" id="KW-1133">Transmembrane helix</keyword>
<evidence type="ECO:0000259" key="6">
    <source>
        <dbReference type="Pfam" id="PF04542"/>
    </source>
</evidence>
<evidence type="ECO:0000313" key="9">
    <source>
        <dbReference type="EMBL" id="CAL4759110.1"/>
    </source>
</evidence>
<name>A0A9P1BFY6_9DINO</name>
<keyword evidence="3" id="KW-0731">Sigma factor</keyword>
<dbReference type="InterPro" id="IPR013325">
    <property type="entry name" value="RNA_pol_sigma_r2"/>
</dbReference>
<dbReference type="InterPro" id="IPR039425">
    <property type="entry name" value="RNA_pol_sigma-70-like"/>
</dbReference>
<feature type="transmembrane region" description="Helical" evidence="5">
    <location>
        <begin position="293"/>
        <end position="311"/>
    </location>
</feature>
<keyword evidence="5" id="KW-0812">Transmembrane</keyword>
<dbReference type="EMBL" id="CAMXCT010000001">
    <property type="protein sequence ID" value="CAI3971798.1"/>
    <property type="molecule type" value="Genomic_DNA"/>
</dbReference>
<dbReference type="Pfam" id="PF04542">
    <property type="entry name" value="Sigma70_r2"/>
    <property type="match status" value="1"/>
</dbReference>
<evidence type="ECO:0000256" key="5">
    <source>
        <dbReference type="SAM" id="Phobius"/>
    </source>
</evidence>